<dbReference type="EMBL" id="RSCK01000147">
    <property type="protein sequence ID" value="RUT00465.1"/>
    <property type="molecule type" value="Genomic_DNA"/>
</dbReference>
<sequence length="80" mass="8869">MPLPHPSQLPKIIPAQVARQPGFQLGPNDWIDLDDEPIPTSSVNPTNSQTLYARYNKRAIALQNEPADELLNQPDGIELV</sequence>
<dbReference type="AlphaFoldDB" id="A0AB37U8K4"/>
<evidence type="ECO:0000313" key="1">
    <source>
        <dbReference type="EMBL" id="RUT00465.1"/>
    </source>
</evidence>
<gene>
    <name evidence="1" type="ORF">DSM107010_68020</name>
</gene>
<evidence type="ECO:0000313" key="2">
    <source>
        <dbReference type="Proteomes" id="UP000282574"/>
    </source>
</evidence>
<comment type="caution">
    <text evidence="1">The sequence shown here is derived from an EMBL/GenBank/DDBJ whole genome shotgun (WGS) entry which is preliminary data.</text>
</comment>
<name>A0AB37U8K4_9CYAN</name>
<dbReference type="RefSeq" id="WP_127025179.1">
    <property type="nucleotide sequence ID" value="NZ_JAVKZF010000004.1"/>
</dbReference>
<organism evidence="1 2">
    <name type="scientific">Chroococcidiopsis cubana SAG 39.79</name>
    <dbReference type="NCBI Taxonomy" id="388085"/>
    <lineage>
        <taxon>Bacteria</taxon>
        <taxon>Bacillati</taxon>
        <taxon>Cyanobacteriota</taxon>
        <taxon>Cyanophyceae</taxon>
        <taxon>Chroococcidiopsidales</taxon>
        <taxon>Chroococcidiopsidaceae</taxon>
        <taxon>Chroococcidiopsis</taxon>
    </lineage>
</organism>
<proteinExistence type="predicted"/>
<dbReference type="Proteomes" id="UP000282574">
    <property type="component" value="Unassembled WGS sequence"/>
</dbReference>
<protein>
    <submittedName>
        <fullName evidence="1">Uncharacterized protein</fullName>
    </submittedName>
</protein>
<reference evidence="1 2" key="1">
    <citation type="journal article" date="2019" name="Genome Biol. Evol.">
        <title>Day and night: Metabolic profiles and evolutionary relationships of six axenic non-marine cyanobacteria.</title>
        <authorList>
            <person name="Will S.E."/>
            <person name="Henke P."/>
            <person name="Boedeker C."/>
            <person name="Huang S."/>
            <person name="Brinkmann H."/>
            <person name="Rohde M."/>
            <person name="Jarek M."/>
            <person name="Friedl T."/>
            <person name="Seufert S."/>
            <person name="Schumacher M."/>
            <person name="Overmann J."/>
            <person name="Neumann-Schaal M."/>
            <person name="Petersen J."/>
        </authorList>
    </citation>
    <scope>NUCLEOTIDE SEQUENCE [LARGE SCALE GENOMIC DNA]</scope>
    <source>
        <strain evidence="1 2">SAG 39.79</strain>
    </source>
</reference>
<keyword evidence="2" id="KW-1185">Reference proteome</keyword>
<accession>A0AB37U8K4</accession>